<dbReference type="SUPFAM" id="SSF53448">
    <property type="entry name" value="Nucleotide-diphospho-sugar transferases"/>
    <property type="match status" value="1"/>
</dbReference>
<dbReference type="CDD" id="cd02513">
    <property type="entry name" value="CMP-NeuAc_Synthase"/>
    <property type="match status" value="1"/>
</dbReference>
<evidence type="ECO:0000313" key="1">
    <source>
        <dbReference type="EMBL" id="QEG02208.1"/>
    </source>
</evidence>
<gene>
    <name evidence="1" type="primary">legF</name>
    <name evidence="1" type="ORF">Mal15_62930</name>
</gene>
<organism evidence="1 2">
    <name type="scientific">Stieleria maiorica</name>
    <dbReference type="NCBI Taxonomy" id="2795974"/>
    <lineage>
        <taxon>Bacteria</taxon>
        <taxon>Pseudomonadati</taxon>
        <taxon>Planctomycetota</taxon>
        <taxon>Planctomycetia</taxon>
        <taxon>Pirellulales</taxon>
        <taxon>Pirellulaceae</taxon>
        <taxon>Stieleria</taxon>
    </lineage>
</organism>
<keyword evidence="1" id="KW-0548">Nucleotidyltransferase</keyword>
<dbReference type="Pfam" id="PF02348">
    <property type="entry name" value="CTP_transf_3"/>
    <property type="match status" value="1"/>
</dbReference>
<dbReference type="Gene3D" id="3.90.550.10">
    <property type="entry name" value="Spore Coat Polysaccharide Biosynthesis Protein SpsA, Chain A"/>
    <property type="match status" value="1"/>
</dbReference>
<dbReference type="EC" id="2.7.7.82" evidence="1"/>
<dbReference type="PANTHER" id="PTHR21485:SF6">
    <property type="entry name" value="N-ACYLNEURAMINATE CYTIDYLYLTRANSFERASE-RELATED"/>
    <property type="match status" value="1"/>
</dbReference>
<keyword evidence="1" id="KW-0808">Transferase</keyword>
<dbReference type="Proteomes" id="UP000321353">
    <property type="component" value="Chromosome"/>
</dbReference>
<dbReference type="EMBL" id="CP036264">
    <property type="protein sequence ID" value="QEG02208.1"/>
    <property type="molecule type" value="Genomic_DNA"/>
</dbReference>
<proteinExistence type="predicted"/>
<dbReference type="InterPro" id="IPR003329">
    <property type="entry name" value="Cytidylyl_trans"/>
</dbReference>
<evidence type="ECO:0000313" key="2">
    <source>
        <dbReference type="Proteomes" id="UP000321353"/>
    </source>
</evidence>
<dbReference type="GO" id="GO:0008781">
    <property type="term" value="F:N-acylneuraminate cytidylyltransferase activity"/>
    <property type="evidence" value="ECO:0007669"/>
    <property type="project" value="TreeGrafter"/>
</dbReference>
<accession>A0A5B9MT37</accession>
<sequence length="225" mass="25370">MEIVALIGVRGGSKRVKNKNSRPFAGSNLLELKIATLRRVPGIARVIVNSECDHLLDIARSSGAETIKRDPQFANDHITSSDYYQHVAENCPAEIILSASVTTPLFTVESYQKGIEAFRRADYAKHDSVTSCCRIKEFLYRDGVALNYDPQNQVRSQDLPRIMAVNYGFSIIRRDDMIKLRNIVGKRPLMIETSRLESIDIDTQEDFFIASTLYNALQAEKREAA</sequence>
<dbReference type="InterPro" id="IPR050793">
    <property type="entry name" value="CMP-NeuNAc_synthase"/>
</dbReference>
<dbReference type="InterPro" id="IPR029044">
    <property type="entry name" value="Nucleotide-diphossugar_trans"/>
</dbReference>
<reference evidence="1 2" key="1">
    <citation type="submission" date="2019-02" db="EMBL/GenBank/DDBJ databases">
        <title>Planctomycetal bacteria perform biofilm scaping via a novel small molecule.</title>
        <authorList>
            <person name="Jeske O."/>
            <person name="Boedeker C."/>
            <person name="Wiegand S."/>
            <person name="Breitling P."/>
            <person name="Kallscheuer N."/>
            <person name="Jogler M."/>
            <person name="Rohde M."/>
            <person name="Petersen J."/>
            <person name="Medema M.H."/>
            <person name="Surup F."/>
            <person name="Jogler C."/>
        </authorList>
    </citation>
    <scope>NUCLEOTIDE SEQUENCE [LARGE SCALE GENOMIC DNA]</scope>
    <source>
        <strain evidence="1 2">Mal15</strain>
    </source>
</reference>
<dbReference type="PANTHER" id="PTHR21485">
    <property type="entry name" value="HAD SUPERFAMILY MEMBERS CMAS AND KDSC"/>
    <property type="match status" value="1"/>
</dbReference>
<dbReference type="RefSeq" id="WP_167547145.1">
    <property type="nucleotide sequence ID" value="NZ_CP036264.1"/>
</dbReference>
<name>A0A5B9MT37_9BACT</name>
<protein>
    <submittedName>
        <fullName evidence="1">CMP-N,N'-diacetyllegionaminic acid synthase</fullName>
        <ecNumber evidence="1">2.7.7.82</ecNumber>
    </submittedName>
</protein>
<keyword evidence="2" id="KW-1185">Reference proteome</keyword>
<dbReference type="AlphaFoldDB" id="A0A5B9MT37"/>
<dbReference type="KEGG" id="smam:Mal15_62930"/>